<organism evidence="2 3">
    <name type="scientific">Pseudoalteromonas nigrifaciens</name>
    <dbReference type="NCBI Taxonomy" id="28109"/>
    <lineage>
        <taxon>Bacteria</taxon>
        <taxon>Pseudomonadati</taxon>
        <taxon>Pseudomonadota</taxon>
        <taxon>Gammaproteobacteria</taxon>
        <taxon>Alteromonadales</taxon>
        <taxon>Pseudoalteromonadaceae</taxon>
        <taxon>Pseudoalteromonas</taxon>
    </lineage>
</organism>
<proteinExistence type="predicted"/>
<dbReference type="Pfam" id="PF18602">
    <property type="entry name" value="Rap1a"/>
    <property type="match status" value="1"/>
</dbReference>
<gene>
    <name evidence="2" type="ORF">PNIG_a1504</name>
</gene>
<reference evidence="2 3" key="1">
    <citation type="submission" date="2015-03" db="EMBL/GenBank/DDBJ databases">
        <authorList>
            <person name="Xie B.-B."/>
            <person name="Rong J.-C."/>
            <person name="Qin Q.-L."/>
            <person name="Zhang Y.-Z."/>
        </authorList>
    </citation>
    <scope>NUCLEOTIDE SEQUENCE [LARGE SCALE GENOMIC DNA]</scope>
    <source>
        <strain evidence="2 3">KMM 661</strain>
    </source>
</reference>
<dbReference type="Proteomes" id="UP000198329">
    <property type="component" value="Chromosome I"/>
</dbReference>
<name>A0AAC9UHB1_9GAMM</name>
<protein>
    <recommendedName>
        <fullName evidence="1">Rap1a immunity protein domain-containing protein</fullName>
    </recommendedName>
</protein>
<evidence type="ECO:0000313" key="2">
    <source>
        <dbReference type="EMBL" id="ASM53654.1"/>
    </source>
</evidence>
<dbReference type="AlphaFoldDB" id="A0AAC9UHB1"/>
<accession>A0AAC9UHB1</accession>
<feature type="domain" description="Rap1a immunity protein" evidence="1">
    <location>
        <begin position="9"/>
        <end position="81"/>
    </location>
</feature>
<evidence type="ECO:0000313" key="3">
    <source>
        <dbReference type="Proteomes" id="UP000198329"/>
    </source>
</evidence>
<dbReference type="KEGG" id="png:PNIG_a1504"/>
<dbReference type="InterPro" id="IPR041238">
    <property type="entry name" value="Rap1a"/>
</dbReference>
<sequence length="87" mass="9918">MRQYLKAEANDKDTDYLKAFEYAGYAIGVYDSTAPFLCTPSKVNRNQILAMIAKYLNSNPEDWHLPARTLIQSSLFESFSCPSEDKD</sequence>
<dbReference type="Gene3D" id="1.10.890.40">
    <property type="match status" value="1"/>
</dbReference>
<dbReference type="EMBL" id="CP011036">
    <property type="protein sequence ID" value="ASM53654.1"/>
    <property type="molecule type" value="Genomic_DNA"/>
</dbReference>
<evidence type="ECO:0000259" key="1">
    <source>
        <dbReference type="Pfam" id="PF18602"/>
    </source>
</evidence>
<keyword evidence="3" id="KW-1185">Reference proteome</keyword>